<dbReference type="SMART" id="SM00347">
    <property type="entry name" value="HTH_MARR"/>
    <property type="match status" value="1"/>
</dbReference>
<dbReference type="InterPro" id="IPR000835">
    <property type="entry name" value="HTH_MarR-typ"/>
</dbReference>
<name>A0ABW2ULG5_9RHOB</name>
<gene>
    <name evidence="5" type="ORF">ACFQXB_09400</name>
</gene>
<dbReference type="InterPro" id="IPR036390">
    <property type="entry name" value="WH_DNA-bd_sf"/>
</dbReference>
<comment type="caution">
    <text evidence="5">The sequence shown here is derived from an EMBL/GenBank/DDBJ whole genome shotgun (WGS) entry which is preliminary data.</text>
</comment>
<dbReference type="PANTHER" id="PTHR42756">
    <property type="entry name" value="TRANSCRIPTIONAL REGULATOR, MARR"/>
    <property type="match status" value="1"/>
</dbReference>
<keyword evidence="6" id="KW-1185">Reference proteome</keyword>
<dbReference type="Proteomes" id="UP001596516">
    <property type="component" value="Unassembled WGS sequence"/>
</dbReference>
<feature type="domain" description="HTH marR-type" evidence="4">
    <location>
        <begin position="1"/>
        <end position="150"/>
    </location>
</feature>
<keyword evidence="2" id="KW-0238">DNA-binding</keyword>
<dbReference type="InterPro" id="IPR036388">
    <property type="entry name" value="WH-like_DNA-bd_sf"/>
</dbReference>
<dbReference type="PRINTS" id="PR00598">
    <property type="entry name" value="HTHMARR"/>
</dbReference>
<accession>A0ABW2ULG5</accession>
<evidence type="ECO:0000259" key="4">
    <source>
        <dbReference type="PROSITE" id="PS50995"/>
    </source>
</evidence>
<evidence type="ECO:0000256" key="1">
    <source>
        <dbReference type="ARBA" id="ARBA00023015"/>
    </source>
</evidence>
<protein>
    <submittedName>
        <fullName evidence="5">MarR family winged helix-turn-helix transcriptional regulator</fullName>
    </submittedName>
</protein>
<proteinExistence type="predicted"/>
<organism evidence="5 6">
    <name type="scientific">Plastorhodobacter daqingensis</name>
    <dbReference type="NCBI Taxonomy" id="1387281"/>
    <lineage>
        <taxon>Bacteria</taxon>
        <taxon>Pseudomonadati</taxon>
        <taxon>Pseudomonadota</taxon>
        <taxon>Alphaproteobacteria</taxon>
        <taxon>Rhodobacterales</taxon>
        <taxon>Paracoccaceae</taxon>
        <taxon>Plastorhodobacter</taxon>
    </lineage>
</organism>
<dbReference type="EMBL" id="JBHTFQ010000004">
    <property type="protein sequence ID" value="MFC7704410.1"/>
    <property type="molecule type" value="Genomic_DNA"/>
</dbReference>
<keyword evidence="1" id="KW-0805">Transcription regulation</keyword>
<dbReference type="PANTHER" id="PTHR42756:SF1">
    <property type="entry name" value="TRANSCRIPTIONAL REPRESSOR OF EMRAB OPERON"/>
    <property type="match status" value="1"/>
</dbReference>
<dbReference type="Pfam" id="PF01047">
    <property type="entry name" value="MarR"/>
    <property type="match status" value="1"/>
</dbReference>
<evidence type="ECO:0000256" key="2">
    <source>
        <dbReference type="ARBA" id="ARBA00023125"/>
    </source>
</evidence>
<evidence type="ECO:0000313" key="5">
    <source>
        <dbReference type="EMBL" id="MFC7704410.1"/>
    </source>
</evidence>
<dbReference type="RefSeq" id="WP_377402631.1">
    <property type="nucleotide sequence ID" value="NZ_JBHTFQ010000004.1"/>
</dbReference>
<evidence type="ECO:0000256" key="3">
    <source>
        <dbReference type="ARBA" id="ARBA00023163"/>
    </source>
</evidence>
<reference evidence="6" key="1">
    <citation type="journal article" date="2019" name="Int. J. Syst. Evol. Microbiol.">
        <title>The Global Catalogue of Microorganisms (GCM) 10K type strain sequencing project: providing services to taxonomists for standard genome sequencing and annotation.</title>
        <authorList>
            <consortium name="The Broad Institute Genomics Platform"/>
            <consortium name="The Broad Institute Genome Sequencing Center for Infectious Disease"/>
            <person name="Wu L."/>
            <person name="Ma J."/>
        </authorList>
    </citation>
    <scope>NUCLEOTIDE SEQUENCE [LARGE SCALE GENOMIC DNA]</scope>
    <source>
        <strain evidence="6">CGMCC 1.12750</strain>
    </source>
</reference>
<evidence type="ECO:0000313" key="6">
    <source>
        <dbReference type="Proteomes" id="UP001596516"/>
    </source>
</evidence>
<sequence>MAELSQAEARGIDMGPLRSSLGFLLRLGQLTSFEDFYTGLADLGLRPGEFSVMIILYRNPGIRQGVLAQRLMIKRAHMTKMIRTMEDAGLVERAIPEDDRRSVELRLTGEGQNLVARHLPRWRAHEARPKETLSAAEEADLLRLLRKYLDLPEDGAK</sequence>
<dbReference type="PROSITE" id="PS50995">
    <property type="entry name" value="HTH_MARR_2"/>
    <property type="match status" value="1"/>
</dbReference>
<dbReference type="SUPFAM" id="SSF46785">
    <property type="entry name" value="Winged helix' DNA-binding domain"/>
    <property type="match status" value="1"/>
</dbReference>
<dbReference type="Gene3D" id="1.10.10.10">
    <property type="entry name" value="Winged helix-like DNA-binding domain superfamily/Winged helix DNA-binding domain"/>
    <property type="match status" value="1"/>
</dbReference>
<keyword evidence="3" id="KW-0804">Transcription</keyword>